<dbReference type="Gene3D" id="2.30.40.10">
    <property type="entry name" value="Urease, subunit C, domain 1"/>
    <property type="match status" value="1"/>
</dbReference>
<comment type="caution">
    <text evidence="2">The sequence shown here is derived from an EMBL/GenBank/DDBJ whole genome shotgun (WGS) entry which is preliminary data.</text>
</comment>
<dbReference type="Gene3D" id="3.20.20.140">
    <property type="entry name" value="Metal-dependent hydrolases"/>
    <property type="match status" value="1"/>
</dbReference>
<dbReference type="InterPro" id="IPR033932">
    <property type="entry name" value="YtcJ-like"/>
</dbReference>
<evidence type="ECO:0000259" key="1">
    <source>
        <dbReference type="Pfam" id="PF07969"/>
    </source>
</evidence>
<dbReference type="PANTHER" id="PTHR22642">
    <property type="entry name" value="IMIDAZOLONEPROPIONASE"/>
    <property type="match status" value="1"/>
</dbReference>
<dbReference type="InterPro" id="IPR032466">
    <property type="entry name" value="Metal_Hydrolase"/>
</dbReference>
<keyword evidence="3" id="KW-1185">Reference proteome</keyword>
<reference evidence="2 3" key="1">
    <citation type="submission" date="2018-06" db="EMBL/GenBank/DDBJ databases">
        <title>Genomic Encyclopedia of Type Strains, Phase III (KMG-III): the genomes of soil and plant-associated and newly described type strains.</title>
        <authorList>
            <person name="Whitman W."/>
        </authorList>
    </citation>
    <scope>NUCLEOTIDE SEQUENCE [LARGE SCALE GENOMIC DNA]</scope>
    <source>
        <strain evidence="2 3">CGMCC 4.7090</strain>
    </source>
</reference>
<dbReference type="AlphaFoldDB" id="A0A327ZPJ3"/>
<sequence>MSGVLFVARRIRTLAEGDVTGVLVRDGVVVAAGDAADLRGSASRVIDYGDAVITPGLVDGHSHPVSGLSLTAGVDLTDVLELSQVRARLEEARAALAPGEWLRAWALNPVVFGTEEPSAAALGPVLDGIPAYIVLYDAHSAIASPSALQLAGVVGARSFASSSRVAVDADGVPTGYLLESDASDLVERVIPTPSAAAQAASLRTLLRGMAAVGYTGLHAMDFHDPARELVTMLEEQGELPLRMGFNPMLMPEDSYPDVVAKLGQGGRRWRVEGIKLVVDGTVDGGTAWLEYADTRGEGLSSLWRDFDRFRGVVSDLHAAGVNCSVHAIGDRAVREVLNIFASLPPGTARHRIEHVETIPDDLVKLFADGAAAASMQPLHCTCFNNADRSDSWSVRLGDVRVDHGFRWNDIRAAGGVVALGSDWPIAPYDPRWIMADARLRRRFDRPSAVPMQPEQALTALQVLEGFTTQAALASGEQGHRGRIAPGFDADFTVFSGDPVDCAPEDLPHLPVVGTVVAGTQVE</sequence>
<dbReference type="EMBL" id="QLMJ01000001">
    <property type="protein sequence ID" value="RAK43474.1"/>
    <property type="molecule type" value="Genomic_DNA"/>
</dbReference>
<dbReference type="Gene3D" id="3.10.310.70">
    <property type="match status" value="1"/>
</dbReference>
<dbReference type="InterPro" id="IPR013108">
    <property type="entry name" value="Amidohydro_3"/>
</dbReference>
<dbReference type="SUPFAM" id="SSF51556">
    <property type="entry name" value="Metallo-dependent hydrolases"/>
    <property type="match status" value="1"/>
</dbReference>
<proteinExistence type="predicted"/>
<protein>
    <recommendedName>
        <fullName evidence="1">Amidohydrolase 3 domain-containing protein</fullName>
    </recommendedName>
</protein>
<dbReference type="CDD" id="cd01300">
    <property type="entry name" value="YtcJ_like"/>
    <property type="match status" value="1"/>
</dbReference>
<dbReference type="GO" id="GO:0016810">
    <property type="term" value="F:hydrolase activity, acting on carbon-nitrogen (but not peptide) bonds"/>
    <property type="evidence" value="ECO:0007669"/>
    <property type="project" value="InterPro"/>
</dbReference>
<gene>
    <name evidence="2" type="ORF">B0I29_101604</name>
</gene>
<accession>A0A327ZPJ3</accession>
<organism evidence="2 3">
    <name type="scientific">Actinoplanes lutulentus</name>
    <dbReference type="NCBI Taxonomy" id="1287878"/>
    <lineage>
        <taxon>Bacteria</taxon>
        <taxon>Bacillati</taxon>
        <taxon>Actinomycetota</taxon>
        <taxon>Actinomycetes</taxon>
        <taxon>Micromonosporales</taxon>
        <taxon>Micromonosporaceae</taxon>
        <taxon>Actinoplanes</taxon>
    </lineage>
</organism>
<dbReference type="PANTHER" id="PTHR22642:SF2">
    <property type="entry name" value="PROTEIN LONG AFTER FAR-RED 3"/>
    <property type="match status" value="1"/>
</dbReference>
<dbReference type="OrthoDB" id="3173428at2"/>
<evidence type="ECO:0000313" key="3">
    <source>
        <dbReference type="Proteomes" id="UP000249341"/>
    </source>
</evidence>
<name>A0A327ZPJ3_9ACTN</name>
<dbReference type="Proteomes" id="UP000249341">
    <property type="component" value="Unassembled WGS sequence"/>
</dbReference>
<dbReference type="RefSeq" id="WP_111647221.1">
    <property type="nucleotide sequence ID" value="NZ_JACHWI010000001.1"/>
</dbReference>
<feature type="domain" description="Amidohydrolase 3" evidence="1">
    <location>
        <begin position="44"/>
        <end position="521"/>
    </location>
</feature>
<dbReference type="Pfam" id="PF07969">
    <property type="entry name" value="Amidohydro_3"/>
    <property type="match status" value="1"/>
</dbReference>
<dbReference type="SUPFAM" id="SSF51338">
    <property type="entry name" value="Composite domain of metallo-dependent hydrolases"/>
    <property type="match status" value="1"/>
</dbReference>
<evidence type="ECO:0000313" key="2">
    <source>
        <dbReference type="EMBL" id="RAK43474.1"/>
    </source>
</evidence>
<dbReference type="InterPro" id="IPR011059">
    <property type="entry name" value="Metal-dep_hydrolase_composite"/>
</dbReference>